<evidence type="ECO:0000256" key="1">
    <source>
        <dbReference type="ARBA" id="ARBA00004167"/>
    </source>
</evidence>
<gene>
    <name evidence="14" type="ORF">SAMN03080599_00656</name>
</gene>
<evidence type="ECO:0000256" key="6">
    <source>
        <dbReference type="ARBA" id="ARBA00022960"/>
    </source>
</evidence>
<dbReference type="GO" id="GO:0008658">
    <property type="term" value="F:penicillin binding"/>
    <property type="evidence" value="ECO:0007669"/>
    <property type="project" value="InterPro"/>
</dbReference>
<keyword evidence="4" id="KW-1003">Cell membrane</keyword>
<keyword evidence="9 11" id="KW-0472">Membrane</keyword>
<comment type="similarity">
    <text evidence="3">Belongs to the transpeptidase family.</text>
</comment>
<keyword evidence="15" id="KW-1185">Reference proteome</keyword>
<evidence type="ECO:0000313" key="14">
    <source>
        <dbReference type="EMBL" id="SCZ77209.1"/>
    </source>
</evidence>
<dbReference type="Proteomes" id="UP000199208">
    <property type="component" value="Unassembled WGS sequence"/>
</dbReference>
<dbReference type="GO" id="GO:0071555">
    <property type="term" value="P:cell wall organization"/>
    <property type="evidence" value="ECO:0007669"/>
    <property type="project" value="UniProtKB-KW"/>
</dbReference>
<evidence type="ECO:0000313" key="15">
    <source>
        <dbReference type="Proteomes" id="UP000199208"/>
    </source>
</evidence>
<dbReference type="Gene3D" id="3.90.1310.10">
    <property type="entry name" value="Penicillin-binding protein 2a (Domain 2)"/>
    <property type="match status" value="2"/>
</dbReference>
<name>A0A1G5RV52_9FIRM</name>
<dbReference type="PANTHER" id="PTHR30627:SF2">
    <property type="entry name" value="PEPTIDOGLYCAN D,D-TRANSPEPTIDASE MRDA"/>
    <property type="match status" value="1"/>
</dbReference>
<dbReference type="Pfam" id="PF03717">
    <property type="entry name" value="PBP_dimer"/>
    <property type="match status" value="1"/>
</dbReference>
<feature type="domain" description="Penicillin-binding protein dimerisation" evidence="13">
    <location>
        <begin position="52"/>
        <end position="354"/>
    </location>
</feature>
<evidence type="ECO:0000259" key="13">
    <source>
        <dbReference type="Pfam" id="PF03717"/>
    </source>
</evidence>
<keyword evidence="8 11" id="KW-1133">Transmembrane helix</keyword>
<dbReference type="Gene3D" id="3.30.450.330">
    <property type="match status" value="1"/>
</dbReference>
<evidence type="ECO:0000256" key="7">
    <source>
        <dbReference type="ARBA" id="ARBA00022984"/>
    </source>
</evidence>
<evidence type="ECO:0000256" key="3">
    <source>
        <dbReference type="ARBA" id="ARBA00007171"/>
    </source>
</evidence>
<keyword evidence="5 11" id="KW-0812">Transmembrane</keyword>
<evidence type="ECO:0000256" key="10">
    <source>
        <dbReference type="ARBA" id="ARBA00023316"/>
    </source>
</evidence>
<organism evidence="14 15">
    <name type="scientific">Acidaminobacter hydrogenoformans DSM 2784</name>
    <dbReference type="NCBI Taxonomy" id="1120920"/>
    <lineage>
        <taxon>Bacteria</taxon>
        <taxon>Bacillati</taxon>
        <taxon>Bacillota</taxon>
        <taxon>Clostridia</taxon>
        <taxon>Peptostreptococcales</taxon>
        <taxon>Acidaminobacteraceae</taxon>
        <taxon>Acidaminobacter</taxon>
    </lineage>
</organism>
<dbReference type="EMBL" id="FMWL01000002">
    <property type="protein sequence ID" value="SCZ77209.1"/>
    <property type="molecule type" value="Genomic_DNA"/>
</dbReference>
<dbReference type="STRING" id="1120920.SAMN03080599_00656"/>
<comment type="subcellular location">
    <subcellularLocation>
        <location evidence="2">Cell membrane</location>
    </subcellularLocation>
    <subcellularLocation>
        <location evidence="1">Membrane</location>
        <topology evidence="1">Single-pass membrane protein</topology>
    </subcellularLocation>
</comment>
<dbReference type="GO" id="GO:0008360">
    <property type="term" value="P:regulation of cell shape"/>
    <property type="evidence" value="ECO:0007669"/>
    <property type="project" value="UniProtKB-KW"/>
</dbReference>
<dbReference type="InterPro" id="IPR036138">
    <property type="entry name" value="PBP_dimer_sf"/>
</dbReference>
<dbReference type="InterPro" id="IPR012338">
    <property type="entry name" value="Beta-lactam/transpept-like"/>
</dbReference>
<reference evidence="14 15" key="1">
    <citation type="submission" date="2016-10" db="EMBL/GenBank/DDBJ databases">
        <authorList>
            <person name="de Groot N.N."/>
        </authorList>
    </citation>
    <scope>NUCLEOTIDE SEQUENCE [LARGE SCALE GENOMIC DNA]</scope>
    <source>
        <strain evidence="14 15">DSM 2784</strain>
    </source>
</reference>
<evidence type="ECO:0000256" key="8">
    <source>
        <dbReference type="ARBA" id="ARBA00022989"/>
    </source>
</evidence>
<dbReference type="GO" id="GO:0009252">
    <property type="term" value="P:peptidoglycan biosynthetic process"/>
    <property type="evidence" value="ECO:0007669"/>
    <property type="project" value="UniProtKB-KW"/>
</dbReference>
<protein>
    <submittedName>
        <fullName evidence="14">Penicillin-binding protein 2</fullName>
    </submittedName>
</protein>
<feature type="transmembrane region" description="Helical" evidence="11">
    <location>
        <begin position="12"/>
        <end position="33"/>
    </location>
</feature>
<dbReference type="OrthoDB" id="9757901at2"/>
<accession>A0A1G5RV52</accession>
<evidence type="ECO:0000256" key="11">
    <source>
        <dbReference type="SAM" id="Phobius"/>
    </source>
</evidence>
<sequence length="959" mass="107115">MFKRLADRKNHIGLFFLIVFGLMLFRLATITIVEGDSYLEKSVNNRLKKIAVYAKRGEIYDRNGVLLAGNIPAFTLDIMASSLEKTDLNRVSVDLMTMLDSKGEGHLEFPIRIEDGNYTFRYDDDRIKWLLDRGYPDYFTAKAVLDDYRAKEQLSETLNDQEAYSIMIQKGIILPISISKLKFWNEIEKENFLKMYGLEQDVTAKDAFDLIRSRREFAIDDKYSDEEAYKILIVSHALKEKGYLKYEPIKIASNISKESAIQISERAMDLPGVNVGVEPIRSYPFKNVASHILGYIGKISSEAEISKYVNDNGYDKNQLIGKVGIEGHFELDLHGENGYRYIEVDALGKMVRELDDGYYGLNAENSSAGEDIRLTTDIELQQTLEAALKHGIEQINIGGTFTSQYGNYNYSEAYPNARTGAAIAVDVKTGEVLAMASYPDYDLNLFSTGITYKDWDKLSPENPNDPLAPRPLFNIATMTGVQPGSVYKMSTGFAAMEHGLNPYQKLYSDGYIEIGGTSFGCWYWNGYRGKHGLTDFFRGLETSCNYYFFNISSGYDHRNQRPLNYTMSTSDFLEKSKLLGFDEKTGMEIEEVSYGIPNPEQKRIGLERSLKSRLGMLLPDYFPAALINTEEKEEAVLTTIIGWSEENPSRGTIINRLKELGVDGSLGTPDRLADIVKFDYFNQMMWHQGDTFNLSIGQGDHKYTVAQLARYIMIIANDGYPYELTLVQSVGSEAVNKNAGVERIALNNTKTFEHLRTAMLQVTQGANGTAKSVFRGFPVGVGAKTGTAQNQGKIPPADEVAYFKTYLKRIDSALSQSKVDEETAAILIDRNEEVAQIRKQMTGASKEALPALESKLSSLISQGYLTEASAMRAAIKSLSSRGLTDAKINEFRKDYDNFAWFVSFAPYEDPQIAVVVMVPQGGHGGYAGPIAREIIGKYLGIGELNVGTSSATGAELNSN</sequence>
<dbReference type="GO" id="GO:0071972">
    <property type="term" value="F:peptidoglycan L,D-transpeptidase activity"/>
    <property type="evidence" value="ECO:0007669"/>
    <property type="project" value="TreeGrafter"/>
</dbReference>
<dbReference type="InterPro" id="IPR005311">
    <property type="entry name" value="PBP_dimer"/>
</dbReference>
<evidence type="ECO:0000256" key="4">
    <source>
        <dbReference type="ARBA" id="ARBA00022475"/>
    </source>
</evidence>
<dbReference type="RefSeq" id="WP_092589442.1">
    <property type="nucleotide sequence ID" value="NZ_FMWL01000002.1"/>
</dbReference>
<dbReference type="SUPFAM" id="SSF56601">
    <property type="entry name" value="beta-lactamase/transpeptidase-like"/>
    <property type="match status" value="2"/>
</dbReference>
<dbReference type="SUPFAM" id="SSF56519">
    <property type="entry name" value="Penicillin binding protein dimerisation domain"/>
    <property type="match status" value="1"/>
</dbReference>
<dbReference type="Pfam" id="PF00905">
    <property type="entry name" value="Transpeptidase"/>
    <property type="match status" value="2"/>
</dbReference>
<dbReference type="Gene3D" id="3.30.1390.30">
    <property type="entry name" value="Penicillin-binding protein 2a, domain 3"/>
    <property type="match status" value="1"/>
</dbReference>
<dbReference type="InterPro" id="IPR001460">
    <property type="entry name" value="PCN-bd_Tpept"/>
</dbReference>
<dbReference type="PANTHER" id="PTHR30627">
    <property type="entry name" value="PEPTIDOGLYCAN D,D-TRANSPEPTIDASE"/>
    <property type="match status" value="1"/>
</dbReference>
<evidence type="ECO:0000256" key="9">
    <source>
        <dbReference type="ARBA" id="ARBA00023136"/>
    </source>
</evidence>
<feature type="domain" description="Penicillin-binding protein transpeptidase" evidence="12">
    <location>
        <begin position="420"/>
        <end position="792"/>
    </location>
</feature>
<evidence type="ECO:0000256" key="2">
    <source>
        <dbReference type="ARBA" id="ARBA00004236"/>
    </source>
</evidence>
<keyword evidence="7" id="KW-0573">Peptidoglycan synthesis</keyword>
<evidence type="ECO:0000259" key="12">
    <source>
        <dbReference type="Pfam" id="PF00905"/>
    </source>
</evidence>
<feature type="domain" description="Penicillin-binding protein transpeptidase" evidence="12">
    <location>
        <begin position="894"/>
        <end position="935"/>
    </location>
</feature>
<keyword evidence="6" id="KW-0133">Cell shape</keyword>
<dbReference type="AlphaFoldDB" id="A0A1G5RV52"/>
<proteinExistence type="inferred from homology"/>
<dbReference type="InterPro" id="IPR050515">
    <property type="entry name" value="Beta-lactam/transpept"/>
</dbReference>
<dbReference type="Gene3D" id="3.40.710.10">
    <property type="entry name" value="DD-peptidase/beta-lactamase superfamily"/>
    <property type="match status" value="1"/>
</dbReference>
<keyword evidence="10" id="KW-0961">Cell wall biogenesis/degradation</keyword>
<dbReference type="GO" id="GO:0005886">
    <property type="term" value="C:plasma membrane"/>
    <property type="evidence" value="ECO:0007669"/>
    <property type="project" value="UniProtKB-SubCell"/>
</dbReference>
<evidence type="ECO:0000256" key="5">
    <source>
        <dbReference type="ARBA" id="ARBA00022692"/>
    </source>
</evidence>